<protein>
    <submittedName>
        <fullName evidence="1">Uncharacterized protein</fullName>
    </submittedName>
</protein>
<dbReference type="Proteomes" id="UP000317778">
    <property type="component" value="Unassembled WGS sequence"/>
</dbReference>
<reference evidence="1 2" key="1">
    <citation type="submission" date="2017-06" db="EMBL/GenBank/DDBJ databases">
        <title>Novel microbial phyla capable of carbon fixation and sulfur reduction in deep-sea sediments.</title>
        <authorList>
            <person name="Huang J."/>
            <person name="Baker B."/>
            <person name="Wang Y."/>
        </authorList>
    </citation>
    <scope>NUCLEOTIDE SEQUENCE [LARGE SCALE GENOMIC DNA]</scope>
    <source>
        <strain evidence="1">B3_TA06</strain>
    </source>
</reference>
<gene>
    <name evidence="1" type="ORF">CEE36_07315</name>
</gene>
<organism evidence="1 2">
    <name type="scientific">candidate division TA06 bacterium B3_TA06</name>
    <dbReference type="NCBI Taxonomy" id="2012487"/>
    <lineage>
        <taxon>Bacteria</taxon>
        <taxon>Bacteria division TA06</taxon>
    </lineage>
</organism>
<dbReference type="SUPFAM" id="SSF46689">
    <property type="entry name" value="Homeodomain-like"/>
    <property type="match status" value="1"/>
</dbReference>
<dbReference type="InterPro" id="IPR009057">
    <property type="entry name" value="Homeodomain-like_sf"/>
</dbReference>
<dbReference type="EMBL" id="NJBO01000011">
    <property type="protein sequence ID" value="TKJ42026.1"/>
    <property type="molecule type" value="Genomic_DNA"/>
</dbReference>
<comment type="caution">
    <text evidence="1">The sequence shown here is derived from an EMBL/GenBank/DDBJ whole genome shotgun (WGS) entry which is preliminary data.</text>
</comment>
<dbReference type="Pfam" id="PF13551">
    <property type="entry name" value="HTH_29"/>
    <property type="match status" value="1"/>
</dbReference>
<evidence type="ECO:0000313" key="2">
    <source>
        <dbReference type="Proteomes" id="UP000317778"/>
    </source>
</evidence>
<sequence length="162" mass="19073">MQLAYKRLLSMNLLEARRMIIEVYERYASISATAHQMGTSRQVVRKWIRRYEAEGKKGLMDRSRRPHISPRKTPYHPKRLLCNRLGTPIFCPKDKRRVKDEEFYLPCILSWNNADDMLRSAQTWQYVYNIKRPHFGKGMGGLSPLVPLRGINQTPISWLQSP</sequence>
<evidence type="ECO:0000313" key="1">
    <source>
        <dbReference type="EMBL" id="TKJ42026.1"/>
    </source>
</evidence>
<name>A0A532V486_UNCT6</name>
<accession>A0A532V486</accession>
<dbReference type="AlphaFoldDB" id="A0A532V486"/>
<proteinExistence type="predicted"/>